<protein>
    <submittedName>
        <fullName evidence="3">Uncharacterized protein YndB with AHSA1/START domain</fullName>
    </submittedName>
</protein>
<accession>A0A2T0LZC9</accession>
<evidence type="ECO:0000256" key="1">
    <source>
        <dbReference type="ARBA" id="ARBA00006817"/>
    </source>
</evidence>
<dbReference type="Pfam" id="PF08327">
    <property type="entry name" value="AHSA1"/>
    <property type="match status" value="1"/>
</dbReference>
<sequence>MTDHKATLQTIAGNPVLRFERRLAHPPEKVWRAITEPGELAHWFPSTVELSPEVGAAMRFTFESEGDGGTGEVLEFDPPKVFAFRWNHDVLRFEIVPDDGGCLLLFSHTLGGGRLGELGAGRNAAGWDTCLAALLAHLGGQRAEEPEMLPRMEFYAAEFGLAEGEVRTTGDGFELHFARDLVWRPAEQVWAMLTGEEDPAVGDPPPAGCTVEDVENVSAGQLTAVQAPRLLEFTWLHEGGPAGRVRWELVQDPEFGTRVELTQTVPARLAGLRPAALAAWQARLEQLYAAVLGEERERSRARVAELRERYEHRLA</sequence>
<evidence type="ECO:0000313" key="3">
    <source>
        <dbReference type="EMBL" id="PRX49459.1"/>
    </source>
</evidence>
<comment type="caution">
    <text evidence="3">The sequence shown here is derived from an EMBL/GenBank/DDBJ whole genome shotgun (WGS) entry which is preliminary data.</text>
</comment>
<gene>
    <name evidence="3" type="ORF">B0I33_103496</name>
</gene>
<name>A0A2T0LZC9_9PSEU</name>
<dbReference type="AlphaFoldDB" id="A0A2T0LZC9"/>
<dbReference type="InterPro" id="IPR023393">
    <property type="entry name" value="START-like_dom_sf"/>
</dbReference>
<keyword evidence="4" id="KW-1185">Reference proteome</keyword>
<proteinExistence type="inferred from homology"/>
<organism evidence="3 4">
    <name type="scientific">Prauserella shujinwangii</name>
    <dbReference type="NCBI Taxonomy" id="1453103"/>
    <lineage>
        <taxon>Bacteria</taxon>
        <taxon>Bacillati</taxon>
        <taxon>Actinomycetota</taxon>
        <taxon>Actinomycetes</taxon>
        <taxon>Pseudonocardiales</taxon>
        <taxon>Pseudonocardiaceae</taxon>
        <taxon>Prauserella</taxon>
    </lineage>
</organism>
<evidence type="ECO:0000259" key="2">
    <source>
        <dbReference type="Pfam" id="PF08327"/>
    </source>
</evidence>
<feature type="domain" description="Activator of Hsp90 ATPase homologue 1/2-like C-terminal" evidence="2">
    <location>
        <begin position="25"/>
        <end position="138"/>
    </location>
</feature>
<dbReference type="SUPFAM" id="SSF55961">
    <property type="entry name" value="Bet v1-like"/>
    <property type="match status" value="2"/>
</dbReference>
<dbReference type="EMBL" id="PVNH01000003">
    <property type="protein sequence ID" value="PRX49459.1"/>
    <property type="molecule type" value="Genomic_DNA"/>
</dbReference>
<evidence type="ECO:0000313" key="4">
    <source>
        <dbReference type="Proteomes" id="UP000238362"/>
    </source>
</evidence>
<reference evidence="3 4" key="1">
    <citation type="submission" date="2018-03" db="EMBL/GenBank/DDBJ databases">
        <title>Genomic Encyclopedia of Type Strains, Phase III (KMG-III): the genomes of soil and plant-associated and newly described type strains.</title>
        <authorList>
            <person name="Whitman W."/>
        </authorList>
    </citation>
    <scope>NUCLEOTIDE SEQUENCE [LARGE SCALE GENOMIC DNA]</scope>
    <source>
        <strain evidence="3 4">CGMCC 4.7125</strain>
    </source>
</reference>
<comment type="similarity">
    <text evidence="1">Belongs to the AHA1 family.</text>
</comment>
<dbReference type="Proteomes" id="UP000238362">
    <property type="component" value="Unassembled WGS sequence"/>
</dbReference>
<dbReference type="CDD" id="cd08899">
    <property type="entry name" value="SRPBCC_CalC_Aha1-like_6"/>
    <property type="match status" value="1"/>
</dbReference>
<dbReference type="InterPro" id="IPR013538">
    <property type="entry name" value="ASHA1/2-like_C"/>
</dbReference>
<dbReference type="RefSeq" id="WP_245900514.1">
    <property type="nucleotide sequence ID" value="NZ_PVNH01000003.1"/>
</dbReference>
<dbReference type="Gene3D" id="3.30.530.20">
    <property type="match status" value="2"/>
</dbReference>